<feature type="region of interest" description="Disordered" evidence="1">
    <location>
        <begin position="1"/>
        <end position="47"/>
    </location>
</feature>
<feature type="compositionally biased region" description="Basic residues" evidence="1">
    <location>
        <begin position="329"/>
        <end position="338"/>
    </location>
</feature>
<accession>B9FTY8</accession>
<reference evidence="2" key="2">
    <citation type="submission" date="2008-12" db="EMBL/GenBank/DDBJ databases">
        <title>Improved gene annotation of the rice (Oryza sativa) genomes.</title>
        <authorList>
            <person name="Wang J."/>
            <person name="Li R."/>
            <person name="Fan W."/>
            <person name="Huang Q."/>
            <person name="Zhang J."/>
            <person name="Zhou Y."/>
            <person name="Hu Y."/>
            <person name="Zi S."/>
            <person name="Li J."/>
            <person name="Ni P."/>
            <person name="Zheng H."/>
            <person name="Zhang Y."/>
            <person name="Zhao M."/>
            <person name="Hao Q."/>
            <person name="McDermott J."/>
            <person name="Samudrala R."/>
            <person name="Kristiansen K."/>
            <person name="Wong G.K.-S."/>
        </authorList>
    </citation>
    <scope>NUCLEOTIDE SEQUENCE</scope>
</reference>
<name>B9FTY8_ORYSJ</name>
<feature type="compositionally biased region" description="Polar residues" evidence="1">
    <location>
        <begin position="1"/>
        <end position="11"/>
    </location>
</feature>
<organism evidence="2">
    <name type="scientific">Oryza sativa subsp. japonica</name>
    <name type="common">Rice</name>
    <dbReference type="NCBI Taxonomy" id="39947"/>
    <lineage>
        <taxon>Eukaryota</taxon>
        <taxon>Viridiplantae</taxon>
        <taxon>Streptophyta</taxon>
        <taxon>Embryophyta</taxon>
        <taxon>Tracheophyta</taxon>
        <taxon>Spermatophyta</taxon>
        <taxon>Magnoliopsida</taxon>
        <taxon>Liliopsida</taxon>
        <taxon>Poales</taxon>
        <taxon>Poaceae</taxon>
        <taxon>BOP clade</taxon>
        <taxon>Oryzoideae</taxon>
        <taxon>Oryzeae</taxon>
        <taxon>Oryzinae</taxon>
        <taxon>Oryza</taxon>
        <taxon>Oryza sativa</taxon>
    </lineage>
</organism>
<feature type="compositionally biased region" description="Basic and acidic residues" evidence="1">
    <location>
        <begin position="297"/>
        <end position="312"/>
    </location>
</feature>
<gene>
    <name evidence="2" type="ORF">OsJ_21830</name>
</gene>
<feature type="region of interest" description="Disordered" evidence="1">
    <location>
        <begin position="259"/>
        <end position="389"/>
    </location>
</feature>
<feature type="compositionally biased region" description="Basic and acidic residues" evidence="1">
    <location>
        <begin position="361"/>
        <end position="374"/>
    </location>
</feature>
<feature type="region of interest" description="Disordered" evidence="1">
    <location>
        <begin position="64"/>
        <end position="162"/>
    </location>
</feature>
<evidence type="ECO:0000256" key="1">
    <source>
        <dbReference type="SAM" id="MobiDB-lite"/>
    </source>
</evidence>
<dbReference type="PANTHER" id="PTHR34468:SF2">
    <property type="entry name" value="MICROTUBULE-ASSOCIATED FUTSCH-LIKE PROTEIN"/>
    <property type="match status" value="1"/>
</dbReference>
<evidence type="ECO:0000313" key="2">
    <source>
        <dbReference type="EMBL" id="EEE65950.1"/>
    </source>
</evidence>
<reference evidence="2" key="1">
    <citation type="journal article" date="2005" name="PLoS Biol.">
        <title>The genomes of Oryza sativa: a history of duplications.</title>
        <authorList>
            <person name="Yu J."/>
            <person name="Wang J."/>
            <person name="Lin W."/>
            <person name="Li S."/>
            <person name="Li H."/>
            <person name="Zhou J."/>
            <person name="Ni P."/>
            <person name="Dong W."/>
            <person name="Hu S."/>
            <person name="Zeng C."/>
            <person name="Zhang J."/>
            <person name="Zhang Y."/>
            <person name="Li R."/>
            <person name="Xu Z."/>
            <person name="Li S."/>
            <person name="Li X."/>
            <person name="Zheng H."/>
            <person name="Cong L."/>
            <person name="Lin L."/>
            <person name="Yin J."/>
            <person name="Geng J."/>
            <person name="Li G."/>
            <person name="Shi J."/>
            <person name="Liu J."/>
            <person name="Lv H."/>
            <person name="Li J."/>
            <person name="Wang J."/>
            <person name="Deng Y."/>
            <person name="Ran L."/>
            <person name="Shi X."/>
            <person name="Wang X."/>
            <person name="Wu Q."/>
            <person name="Li C."/>
            <person name="Ren X."/>
            <person name="Wang J."/>
            <person name="Wang X."/>
            <person name="Li D."/>
            <person name="Liu D."/>
            <person name="Zhang X."/>
            <person name="Ji Z."/>
            <person name="Zhao W."/>
            <person name="Sun Y."/>
            <person name="Zhang Z."/>
            <person name="Bao J."/>
            <person name="Han Y."/>
            <person name="Dong L."/>
            <person name="Ji J."/>
            <person name="Chen P."/>
            <person name="Wu S."/>
            <person name="Liu J."/>
            <person name="Xiao Y."/>
            <person name="Bu D."/>
            <person name="Tan J."/>
            <person name="Yang L."/>
            <person name="Ye C."/>
            <person name="Zhang J."/>
            <person name="Xu J."/>
            <person name="Zhou Y."/>
            <person name="Yu Y."/>
            <person name="Zhang B."/>
            <person name="Zhuang S."/>
            <person name="Wei H."/>
            <person name="Liu B."/>
            <person name="Lei M."/>
            <person name="Yu H."/>
            <person name="Li Y."/>
            <person name="Xu H."/>
            <person name="Wei S."/>
            <person name="He X."/>
            <person name="Fang L."/>
            <person name="Zhang Z."/>
            <person name="Zhang Y."/>
            <person name="Huang X."/>
            <person name="Su Z."/>
            <person name="Tong W."/>
            <person name="Li J."/>
            <person name="Tong Z."/>
            <person name="Li S."/>
            <person name="Ye J."/>
            <person name="Wang L."/>
            <person name="Fang L."/>
            <person name="Lei T."/>
            <person name="Chen C."/>
            <person name="Chen H."/>
            <person name="Xu Z."/>
            <person name="Li H."/>
            <person name="Huang H."/>
            <person name="Zhang F."/>
            <person name="Xu H."/>
            <person name="Li N."/>
            <person name="Zhao C."/>
            <person name="Li S."/>
            <person name="Dong L."/>
            <person name="Huang Y."/>
            <person name="Li L."/>
            <person name="Xi Y."/>
            <person name="Qi Q."/>
            <person name="Li W."/>
            <person name="Zhang B."/>
            <person name="Hu W."/>
            <person name="Zhang Y."/>
            <person name="Tian X."/>
            <person name="Jiao Y."/>
            <person name="Liang X."/>
            <person name="Jin J."/>
            <person name="Gao L."/>
            <person name="Zheng W."/>
            <person name="Hao B."/>
            <person name="Liu S."/>
            <person name="Wang W."/>
            <person name="Yuan L."/>
            <person name="Cao M."/>
            <person name="McDermott J."/>
            <person name="Samudrala R."/>
            <person name="Wang J."/>
            <person name="Wong G.K."/>
            <person name="Yang H."/>
        </authorList>
    </citation>
    <scope>NUCLEOTIDE SEQUENCE [LARGE SCALE GENOMIC DNA]</scope>
</reference>
<proteinExistence type="predicted"/>
<protein>
    <submittedName>
        <fullName evidence="2">Uncharacterized protein</fullName>
    </submittedName>
</protein>
<dbReference type="Proteomes" id="UP000007752">
    <property type="component" value="Chromosome 6"/>
</dbReference>
<dbReference type="AlphaFoldDB" id="B9FTY8"/>
<sequence length="389" mass="41808">MATVSGDQSAGSAARASKLRYPLRSASRGKGAADAPPTSGSVARSCHVKKKEVGAIYRGSAARASKLRYPLRSASRGKGAADAPPTSGSVARRPKPSLDVSKSVCGLDLSSVKDNSAKPPRRHSIQTKPGVSPRPTPTGTITPVSLVRSRRSDSQGKFDTPISEVSMSTARRKFSTLSSTSYWMTQIRLAEAASKHSISLGFFKLALESECEPLDRMRDELKAYVVRHGLATELEEPVKDILQVYNIVEDLEKLKITVNSSEQPKKSDKAAHSATNVSPKGNLKPRSLNSDAAQSKEAAKKDNIQKKPDAKVRGSYNRNPAKEAITKNTGKKAKKQVKGQKEDCNGGSEALPVGTEQEPVDVVKEVTNEDKENMGDSEMPMDLGIAQEI</sequence>
<dbReference type="EMBL" id="CM000143">
    <property type="protein sequence ID" value="EEE65950.1"/>
    <property type="molecule type" value="Genomic_DNA"/>
</dbReference>
<dbReference type="PANTHER" id="PTHR34468">
    <property type="entry name" value="MICROTUBULE-ASSOCIATED FUTSCH-LIKE PROTEIN"/>
    <property type="match status" value="1"/>
</dbReference>